<sequence>MCDACGCQATRHCPKMAQLTSSDGGAECRGRRQGLTAVRRPCHFPVKKRLENPNQVSSLNFAEGKVQGEAQRNENPSYRTVLMRYCTKSKYFSTKELSIVYSKVKQNVVI</sequence>
<proteinExistence type="predicted"/>
<dbReference type="Proteomes" id="UP000494256">
    <property type="component" value="Unassembled WGS sequence"/>
</dbReference>
<dbReference type="OrthoDB" id="26681at2759"/>
<accession>A0A8S1A6T4</accession>
<dbReference type="EMBL" id="CADEBD010000309">
    <property type="protein sequence ID" value="CAB3240259.1"/>
    <property type="molecule type" value="Genomic_DNA"/>
</dbReference>
<comment type="caution">
    <text evidence="1">The sequence shown here is derived from an EMBL/GenBank/DDBJ whole genome shotgun (WGS) entry which is preliminary data.</text>
</comment>
<protein>
    <submittedName>
        <fullName evidence="1">Uncharacterized protein</fullName>
    </submittedName>
</protein>
<evidence type="ECO:0000313" key="2">
    <source>
        <dbReference type="Proteomes" id="UP000494256"/>
    </source>
</evidence>
<dbReference type="AlphaFoldDB" id="A0A8S1A6T4"/>
<gene>
    <name evidence="1" type="ORF">APLA_LOCUS8957</name>
</gene>
<evidence type="ECO:0000313" key="1">
    <source>
        <dbReference type="EMBL" id="CAB3240259.1"/>
    </source>
</evidence>
<reference evidence="1 2" key="1">
    <citation type="submission" date="2020-04" db="EMBL/GenBank/DDBJ databases">
        <authorList>
            <person name="Wallbank WR R."/>
            <person name="Pardo Diaz C."/>
            <person name="Kozak K."/>
            <person name="Martin S."/>
            <person name="Jiggins C."/>
            <person name="Moest M."/>
            <person name="Warren A I."/>
            <person name="Byers J.R.P. K."/>
            <person name="Montejo-Kovacevich G."/>
            <person name="Yen C E."/>
        </authorList>
    </citation>
    <scope>NUCLEOTIDE SEQUENCE [LARGE SCALE GENOMIC DNA]</scope>
</reference>
<name>A0A8S1A6T4_ARCPL</name>
<organism evidence="1 2">
    <name type="scientific">Arctia plantaginis</name>
    <name type="common">Wood tiger moth</name>
    <name type="synonym">Phalaena plantaginis</name>
    <dbReference type="NCBI Taxonomy" id="874455"/>
    <lineage>
        <taxon>Eukaryota</taxon>
        <taxon>Metazoa</taxon>
        <taxon>Ecdysozoa</taxon>
        <taxon>Arthropoda</taxon>
        <taxon>Hexapoda</taxon>
        <taxon>Insecta</taxon>
        <taxon>Pterygota</taxon>
        <taxon>Neoptera</taxon>
        <taxon>Endopterygota</taxon>
        <taxon>Lepidoptera</taxon>
        <taxon>Glossata</taxon>
        <taxon>Ditrysia</taxon>
        <taxon>Noctuoidea</taxon>
        <taxon>Erebidae</taxon>
        <taxon>Arctiinae</taxon>
        <taxon>Arctia</taxon>
    </lineage>
</organism>